<keyword evidence="12" id="KW-1185">Reference proteome</keyword>
<evidence type="ECO:0000256" key="1">
    <source>
        <dbReference type="ARBA" id="ARBA00000439"/>
    </source>
</evidence>
<dbReference type="Proteomes" id="UP000642829">
    <property type="component" value="Unassembled WGS sequence"/>
</dbReference>
<proteinExistence type="inferred from homology"/>
<organism evidence="11 12">
    <name type="scientific">Cerasicoccus arenae</name>
    <dbReference type="NCBI Taxonomy" id="424488"/>
    <lineage>
        <taxon>Bacteria</taxon>
        <taxon>Pseudomonadati</taxon>
        <taxon>Verrucomicrobiota</taxon>
        <taxon>Opitutia</taxon>
        <taxon>Puniceicoccales</taxon>
        <taxon>Cerasicoccaceae</taxon>
        <taxon>Cerasicoccus</taxon>
    </lineage>
</organism>
<dbReference type="GO" id="GO:0004134">
    <property type="term" value="F:4-alpha-glucanotransferase activity"/>
    <property type="evidence" value="ECO:0007669"/>
    <property type="project" value="UniProtKB-EC"/>
</dbReference>
<evidence type="ECO:0000313" key="11">
    <source>
        <dbReference type="EMBL" id="GHB91780.1"/>
    </source>
</evidence>
<comment type="catalytic activity">
    <reaction evidence="1 10">
        <text>Transfers a segment of a (1-&gt;4)-alpha-D-glucan to a new position in an acceptor, which may be glucose or a (1-&gt;4)-alpha-D-glucan.</text>
        <dbReference type="EC" id="2.4.1.25"/>
    </reaction>
</comment>
<dbReference type="EMBL" id="BMXG01000002">
    <property type="protein sequence ID" value="GHB91780.1"/>
    <property type="molecule type" value="Genomic_DNA"/>
</dbReference>
<keyword evidence="6 10" id="KW-0808">Transferase</keyword>
<dbReference type="InterPro" id="IPR003385">
    <property type="entry name" value="Glyco_hydro_77"/>
</dbReference>
<dbReference type="PANTHER" id="PTHR32438:SF5">
    <property type="entry name" value="4-ALPHA-GLUCANOTRANSFERASE DPE1, CHLOROPLASTIC_AMYLOPLASTIC"/>
    <property type="match status" value="1"/>
</dbReference>
<accession>A0A8J3D738</accession>
<keyword evidence="5 10" id="KW-0328">Glycosyltransferase</keyword>
<evidence type="ECO:0000256" key="9">
    <source>
        <dbReference type="ARBA" id="ARBA00031501"/>
    </source>
</evidence>
<dbReference type="AlphaFoldDB" id="A0A8J3D738"/>
<evidence type="ECO:0000256" key="6">
    <source>
        <dbReference type="ARBA" id="ARBA00022679"/>
    </source>
</evidence>
<comment type="similarity">
    <text evidence="2 10">Belongs to the disproportionating enzyme family.</text>
</comment>
<dbReference type="RefSeq" id="WP_189511216.1">
    <property type="nucleotide sequence ID" value="NZ_BMXG01000002.1"/>
</dbReference>
<evidence type="ECO:0000256" key="7">
    <source>
        <dbReference type="ARBA" id="ARBA00023277"/>
    </source>
</evidence>
<sequence length="510" mass="57777">MPSPLFNWLDKRSSGVLLHPTSLPSCHGIGNLGRTAYQFVDFLANAGFAYWQICPLGPTGFGDSPYQCFSAFAGNPYLIDLDPVVGFGLLKEEEIAPLRDLPNDHVDYGALYETFWPLMAKAAKRFAKDGEPSLDGYGNYKAFLKKQSHWLDAYAAYRATKAHFKGKAWFQWPKKYRSFDEWSKSDLPKALATDIAAEKFYQYLFFGQWTQLRNYANQKGVGIIGDVPIFVALDSADAWSQLEIFQMTKDGKPKAVAGVPPDYFSPLGQLWGNPLFDWDALKARQYDWWIDRLKANFALYDVVRIDHFRAFHDYWAIPANAKDATSGEWKPGPGIDFFETIKKAIPDAHLIAEDLGDLSPGVHELRVKTGLPGMVILQFAFGGNAENDYLPHNHEQNSVAYAGTHDNDTTLGWYWTEGDHVREHVRRYLSVGDEAPQWDFIRACFRSPAKLSVITLQDLLNLGSDARMNAPGTAQGNWQWRYQPENLDFLNREVAGYLKDLGHIFGRCRD</sequence>
<dbReference type="Gene3D" id="3.20.20.80">
    <property type="entry name" value="Glycosidases"/>
    <property type="match status" value="1"/>
</dbReference>
<dbReference type="EC" id="2.4.1.25" evidence="3 10"/>
<evidence type="ECO:0000256" key="3">
    <source>
        <dbReference type="ARBA" id="ARBA00012560"/>
    </source>
</evidence>
<evidence type="ECO:0000256" key="4">
    <source>
        <dbReference type="ARBA" id="ARBA00020295"/>
    </source>
</evidence>
<dbReference type="InterPro" id="IPR017853">
    <property type="entry name" value="GH"/>
</dbReference>
<evidence type="ECO:0000256" key="8">
    <source>
        <dbReference type="ARBA" id="ARBA00031423"/>
    </source>
</evidence>
<evidence type="ECO:0000256" key="2">
    <source>
        <dbReference type="ARBA" id="ARBA00005684"/>
    </source>
</evidence>
<dbReference type="NCBIfam" id="NF011080">
    <property type="entry name" value="PRK14508.1-3"/>
    <property type="match status" value="1"/>
</dbReference>
<dbReference type="PANTHER" id="PTHR32438">
    <property type="entry name" value="4-ALPHA-GLUCANOTRANSFERASE DPE1, CHLOROPLASTIC/AMYLOPLASTIC"/>
    <property type="match status" value="1"/>
</dbReference>
<protein>
    <recommendedName>
        <fullName evidence="4 10">4-alpha-glucanotransferase</fullName>
        <ecNumber evidence="3 10">2.4.1.25</ecNumber>
    </recommendedName>
    <alternativeName>
        <fullName evidence="8 10">Amylomaltase</fullName>
    </alternativeName>
    <alternativeName>
        <fullName evidence="9 10">Disproportionating enzyme</fullName>
    </alternativeName>
</protein>
<evidence type="ECO:0000256" key="5">
    <source>
        <dbReference type="ARBA" id="ARBA00022676"/>
    </source>
</evidence>
<reference evidence="11" key="2">
    <citation type="submission" date="2020-09" db="EMBL/GenBank/DDBJ databases">
        <authorList>
            <person name="Sun Q."/>
            <person name="Kim S."/>
        </authorList>
    </citation>
    <scope>NUCLEOTIDE SEQUENCE</scope>
    <source>
        <strain evidence="11">KCTC 12870</strain>
    </source>
</reference>
<dbReference type="GO" id="GO:0005975">
    <property type="term" value="P:carbohydrate metabolic process"/>
    <property type="evidence" value="ECO:0007669"/>
    <property type="project" value="InterPro"/>
</dbReference>
<evidence type="ECO:0000256" key="10">
    <source>
        <dbReference type="RuleBase" id="RU361207"/>
    </source>
</evidence>
<comment type="caution">
    <text evidence="11">The sequence shown here is derived from an EMBL/GenBank/DDBJ whole genome shotgun (WGS) entry which is preliminary data.</text>
</comment>
<dbReference type="NCBIfam" id="TIGR00217">
    <property type="entry name" value="malQ"/>
    <property type="match status" value="1"/>
</dbReference>
<name>A0A8J3D738_9BACT</name>
<dbReference type="SUPFAM" id="SSF51445">
    <property type="entry name" value="(Trans)glycosidases"/>
    <property type="match status" value="1"/>
</dbReference>
<gene>
    <name evidence="11" type="ORF">GCM10007047_03340</name>
</gene>
<keyword evidence="7 10" id="KW-0119">Carbohydrate metabolism</keyword>
<dbReference type="Pfam" id="PF02446">
    <property type="entry name" value="Glyco_hydro_77"/>
    <property type="match status" value="1"/>
</dbReference>
<reference evidence="11" key="1">
    <citation type="journal article" date="2014" name="Int. J. Syst. Evol. Microbiol.">
        <title>Complete genome sequence of Corynebacterium casei LMG S-19264T (=DSM 44701T), isolated from a smear-ripened cheese.</title>
        <authorList>
            <consortium name="US DOE Joint Genome Institute (JGI-PGF)"/>
            <person name="Walter F."/>
            <person name="Albersmeier A."/>
            <person name="Kalinowski J."/>
            <person name="Ruckert C."/>
        </authorList>
    </citation>
    <scope>NUCLEOTIDE SEQUENCE</scope>
    <source>
        <strain evidence="11">KCTC 12870</strain>
    </source>
</reference>
<evidence type="ECO:0000313" key="12">
    <source>
        <dbReference type="Proteomes" id="UP000642829"/>
    </source>
</evidence>